<evidence type="ECO:0000256" key="1">
    <source>
        <dbReference type="SAM" id="MobiDB-lite"/>
    </source>
</evidence>
<name>A0A8X7N314_9BASI</name>
<reference evidence="3" key="2">
    <citation type="journal article" date="2019" name="IMA Fungus">
        <title>Genome sequencing and comparison of five Tilletia species to identify candidate genes for the detection of regulated species infecting wheat.</title>
        <authorList>
            <person name="Nguyen H.D.T."/>
            <person name="Sultana T."/>
            <person name="Kesanakurti P."/>
            <person name="Hambleton S."/>
        </authorList>
    </citation>
    <scope>NUCLEOTIDE SEQUENCE</scope>
    <source>
        <strain evidence="3">DAOMC 236422</strain>
    </source>
</reference>
<evidence type="ECO:0000259" key="2">
    <source>
        <dbReference type="Pfam" id="PF12776"/>
    </source>
</evidence>
<dbReference type="Pfam" id="PF12776">
    <property type="entry name" value="Myb_DNA-bind_3"/>
    <property type="match status" value="1"/>
</dbReference>
<keyword evidence="4" id="KW-1185">Reference proteome</keyword>
<accession>A0A8X7N314</accession>
<dbReference type="InterPro" id="IPR024752">
    <property type="entry name" value="Myb/SANT-like_dom"/>
</dbReference>
<proteinExistence type="predicted"/>
<feature type="domain" description="Myb/SANT-like" evidence="2">
    <location>
        <begin position="9"/>
        <end position="95"/>
    </location>
</feature>
<feature type="region of interest" description="Disordered" evidence="1">
    <location>
        <begin position="1"/>
        <end position="30"/>
    </location>
</feature>
<dbReference type="AlphaFoldDB" id="A0A8X7N314"/>
<organism evidence="3 4">
    <name type="scientific">Tilletia walkeri</name>
    <dbReference type="NCBI Taxonomy" id="117179"/>
    <lineage>
        <taxon>Eukaryota</taxon>
        <taxon>Fungi</taxon>
        <taxon>Dikarya</taxon>
        <taxon>Basidiomycota</taxon>
        <taxon>Ustilaginomycotina</taxon>
        <taxon>Exobasidiomycetes</taxon>
        <taxon>Tilletiales</taxon>
        <taxon>Tilletiaceae</taxon>
        <taxon>Tilletia</taxon>
    </lineage>
</organism>
<dbReference type="PANTHER" id="PTHR46929">
    <property type="entry name" value="EXPRESSED PROTEIN"/>
    <property type="match status" value="1"/>
</dbReference>
<evidence type="ECO:0000313" key="4">
    <source>
        <dbReference type="Proteomes" id="UP000078113"/>
    </source>
</evidence>
<reference evidence="3" key="1">
    <citation type="submission" date="2016-04" db="EMBL/GenBank/DDBJ databases">
        <authorList>
            <person name="Nguyen H.D."/>
            <person name="Samba Siva P."/>
            <person name="Cullis J."/>
            <person name="Levesque C.A."/>
            <person name="Hambleton S."/>
        </authorList>
    </citation>
    <scope>NUCLEOTIDE SEQUENCE</scope>
    <source>
        <strain evidence="3">DAOMC 236422</strain>
    </source>
</reference>
<dbReference type="PANTHER" id="PTHR46929:SF3">
    <property type="entry name" value="MYB_SANT-LIKE DOMAIN-CONTAINING PROTEIN"/>
    <property type="match status" value="1"/>
</dbReference>
<protein>
    <recommendedName>
        <fullName evidence="2">Myb/SANT-like domain-containing protein</fullName>
    </recommendedName>
</protein>
<sequence length="99" mass="11401">MTLPEPPRLSDVLEEGKQQGRSSGGGFKPELWPKALEALLPLREKGRVKTAVDVRNHYRSLKGMWKEAKELVDLSRFGWDEDRKKVTAEEEVWNDLIKV</sequence>
<gene>
    <name evidence="3" type="ORF">A4X09_0g7666</name>
</gene>
<evidence type="ECO:0000313" key="3">
    <source>
        <dbReference type="EMBL" id="KAE8261414.1"/>
    </source>
</evidence>
<dbReference type="Proteomes" id="UP000078113">
    <property type="component" value="Unassembled WGS sequence"/>
</dbReference>
<comment type="caution">
    <text evidence="3">The sequence shown here is derived from an EMBL/GenBank/DDBJ whole genome shotgun (WGS) entry which is preliminary data.</text>
</comment>
<dbReference type="EMBL" id="LWDG02000994">
    <property type="protein sequence ID" value="KAE8261414.1"/>
    <property type="molecule type" value="Genomic_DNA"/>
</dbReference>